<evidence type="ECO:0000256" key="3">
    <source>
        <dbReference type="ARBA" id="ARBA00022741"/>
    </source>
</evidence>
<dbReference type="PROSITE" id="PS50893">
    <property type="entry name" value="ABC_TRANSPORTER_2"/>
    <property type="match status" value="1"/>
</dbReference>
<evidence type="ECO:0000313" key="6">
    <source>
        <dbReference type="Proteomes" id="UP000462362"/>
    </source>
</evidence>
<name>A0A6I3S212_9BURK</name>
<evidence type="ECO:0000256" key="1">
    <source>
        <dbReference type="ARBA" id="ARBA00022448"/>
    </source>
</evidence>
<organism evidence="5 6">
    <name type="scientific">Parasutterella excrementihominis</name>
    <dbReference type="NCBI Taxonomy" id="487175"/>
    <lineage>
        <taxon>Bacteria</taxon>
        <taxon>Pseudomonadati</taxon>
        <taxon>Pseudomonadota</taxon>
        <taxon>Betaproteobacteria</taxon>
        <taxon>Burkholderiales</taxon>
        <taxon>Sutterellaceae</taxon>
        <taxon>Parasutterella</taxon>
    </lineage>
</organism>
<sequence length="249" mass="27666">MLELQIKDLCVGYNGKEILHNISLDIENGSFIAIVGPSGAGKSTLLKQINRLDPGKTGGSILWRGKDVDDYDVHELRRNLAYVFQKAVMFNGTTEENIKLSLKYGHEFKPDEIEALYQTVLEEASISQDILDTPAQDLSGGQQQRVGIARVLLMGSPVLLLDEPTASLDVETSNKFCQTLKQLKGGPAAKDGKKRTFLMITHRLEEAKFLADKILMIEAGHIVEYTDCETFFTHPQTQRAAEFLKAQAL</sequence>
<comment type="caution">
    <text evidence="5">The sequence shown here is derived from an EMBL/GenBank/DDBJ whole genome shotgun (WGS) entry which is preliminary data.</text>
</comment>
<dbReference type="Gene3D" id="3.40.50.300">
    <property type="entry name" value="P-loop containing nucleotide triphosphate hydrolases"/>
    <property type="match status" value="1"/>
</dbReference>
<dbReference type="Pfam" id="PF00005">
    <property type="entry name" value="ABC_tran"/>
    <property type="match status" value="1"/>
</dbReference>
<evidence type="ECO:0000313" key="5">
    <source>
        <dbReference type="EMBL" id="MTU43843.1"/>
    </source>
</evidence>
<keyword evidence="2" id="KW-1003">Cell membrane</keyword>
<dbReference type="InterPro" id="IPR017871">
    <property type="entry name" value="ABC_transporter-like_CS"/>
</dbReference>
<accession>A0A6I3S212</accession>
<dbReference type="GO" id="GO:0016887">
    <property type="term" value="F:ATP hydrolysis activity"/>
    <property type="evidence" value="ECO:0007669"/>
    <property type="project" value="InterPro"/>
</dbReference>
<dbReference type="PANTHER" id="PTHR43423">
    <property type="entry name" value="ABC TRANSPORTER I FAMILY MEMBER 17"/>
    <property type="match status" value="1"/>
</dbReference>
<dbReference type="PANTHER" id="PTHR43423:SF1">
    <property type="entry name" value="ABC TRANSPORTER I FAMILY MEMBER 17"/>
    <property type="match status" value="1"/>
</dbReference>
<dbReference type="RefSeq" id="WP_008811450.1">
    <property type="nucleotide sequence ID" value="NZ_CAJUON010000008.1"/>
</dbReference>
<evidence type="ECO:0000256" key="4">
    <source>
        <dbReference type="ARBA" id="ARBA00022840"/>
    </source>
</evidence>
<gene>
    <name evidence="5" type="ORF">GMD42_09485</name>
</gene>
<protein>
    <submittedName>
        <fullName evidence="5">ATP-binding cassette domain-containing protein</fullName>
    </submittedName>
</protein>
<dbReference type="GeneID" id="43348716"/>
<dbReference type="SMART" id="SM00382">
    <property type="entry name" value="AAA"/>
    <property type="match status" value="1"/>
</dbReference>
<dbReference type="GO" id="GO:0005524">
    <property type="term" value="F:ATP binding"/>
    <property type="evidence" value="ECO:0007669"/>
    <property type="project" value="UniProtKB-KW"/>
</dbReference>
<proteinExistence type="predicted"/>
<reference evidence="5 6" key="1">
    <citation type="journal article" date="2019" name="Nat. Med.">
        <title>A library of human gut bacterial isolates paired with longitudinal multiomics data enables mechanistic microbiome research.</title>
        <authorList>
            <person name="Poyet M."/>
            <person name="Groussin M."/>
            <person name="Gibbons S.M."/>
            <person name="Avila-Pacheco J."/>
            <person name="Jiang X."/>
            <person name="Kearney S.M."/>
            <person name="Perrotta A.R."/>
            <person name="Berdy B."/>
            <person name="Zhao S."/>
            <person name="Lieberman T.D."/>
            <person name="Swanson P.K."/>
            <person name="Smith M."/>
            <person name="Roesemann S."/>
            <person name="Alexander J.E."/>
            <person name="Rich S.A."/>
            <person name="Livny J."/>
            <person name="Vlamakis H."/>
            <person name="Clish C."/>
            <person name="Bullock K."/>
            <person name="Deik A."/>
            <person name="Scott J."/>
            <person name="Pierce K.A."/>
            <person name="Xavier R.J."/>
            <person name="Alm E.J."/>
        </authorList>
    </citation>
    <scope>NUCLEOTIDE SEQUENCE [LARGE SCALE GENOMIC DNA]</scope>
    <source>
        <strain evidence="5 6">BIOML-A2</strain>
    </source>
</reference>
<keyword evidence="1" id="KW-0813">Transport</keyword>
<keyword evidence="4 5" id="KW-0067">ATP-binding</keyword>
<dbReference type="InterPro" id="IPR027417">
    <property type="entry name" value="P-loop_NTPase"/>
</dbReference>
<keyword evidence="3" id="KW-0547">Nucleotide-binding</keyword>
<dbReference type="InterPro" id="IPR003593">
    <property type="entry name" value="AAA+_ATPase"/>
</dbReference>
<dbReference type="Proteomes" id="UP000462362">
    <property type="component" value="Unassembled WGS sequence"/>
</dbReference>
<dbReference type="EMBL" id="WNCL01000031">
    <property type="protein sequence ID" value="MTU43843.1"/>
    <property type="molecule type" value="Genomic_DNA"/>
</dbReference>
<evidence type="ECO:0000256" key="2">
    <source>
        <dbReference type="ARBA" id="ARBA00022475"/>
    </source>
</evidence>
<dbReference type="SUPFAM" id="SSF52540">
    <property type="entry name" value="P-loop containing nucleoside triphosphate hydrolases"/>
    <property type="match status" value="1"/>
</dbReference>
<keyword evidence="2" id="KW-0472">Membrane</keyword>
<dbReference type="InterPro" id="IPR003439">
    <property type="entry name" value="ABC_transporter-like_ATP-bd"/>
</dbReference>
<dbReference type="AlphaFoldDB" id="A0A6I3S212"/>
<dbReference type="PROSITE" id="PS00211">
    <property type="entry name" value="ABC_TRANSPORTER_1"/>
    <property type="match status" value="1"/>
</dbReference>